<proteinExistence type="inferred from homology"/>
<feature type="transmembrane region" description="Helical" evidence="11">
    <location>
        <begin position="804"/>
        <end position="824"/>
    </location>
</feature>
<evidence type="ECO:0000256" key="6">
    <source>
        <dbReference type="ARBA" id="ARBA00022989"/>
    </source>
</evidence>
<evidence type="ECO:0000256" key="9">
    <source>
        <dbReference type="ARBA" id="ARBA00051074"/>
    </source>
</evidence>
<feature type="region of interest" description="Disordered" evidence="10">
    <location>
        <begin position="512"/>
        <end position="534"/>
    </location>
</feature>
<feature type="transmembrane region" description="Helical" evidence="11">
    <location>
        <begin position="236"/>
        <end position="259"/>
    </location>
</feature>
<dbReference type="InterPro" id="IPR020846">
    <property type="entry name" value="MFS_dom"/>
</dbReference>
<feature type="transmembrane region" description="Helical" evidence="11">
    <location>
        <begin position="830"/>
        <end position="853"/>
    </location>
</feature>
<dbReference type="PROSITE" id="PS00216">
    <property type="entry name" value="SUGAR_TRANSPORT_1"/>
    <property type="match status" value="1"/>
</dbReference>
<reference evidence="13" key="1">
    <citation type="journal article" date="2021" name="bioRxiv">
        <title>Whole Genome Assembly and Annotation of Northern Wild Rice, Zizania palustris L., Supports a Whole Genome Duplication in the Zizania Genus.</title>
        <authorList>
            <person name="Haas M."/>
            <person name="Kono T."/>
            <person name="Macchietto M."/>
            <person name="Millas R."/>
            <person name="McGilp L."/>
            <person name="Shao M."/>
            <person name="Duquette J."/>
            <person name="Hirsch C.N."/>
            <person name="Kimball J."/>
        </authorList>
    </citation>
    <scope>NUCLEOTIDE SEQUENCE</scope>
    <source>
        <tissue evidence="13">Fresh leaf tissue</tissue>
    </source>
</reference>
<evidence type="ECO:0000313" key="14">
    <source>
        <dbReference type="Proteomes" id="UP000729402"/>
    </source>
</evidence>
<dbReference type="FunFam" id="1.20.1250.20:FF:000103">
    <property type="entry name" value="monosaccharide-sensing protein 2"/>
    <property type="match status" value="1"/>
</dbReference>
<keyword evidence="6 11" id="KW-1133">Transmembrane helix</keyword>
<keyword evidence="3" id="KW-0813">Transport</keyword>
<dbReference type="InterPro" id="IPR050814">
    <property type="entry name" value="Myo-inositol_Transporter"/>
</dbReference>
<feature type="transmembrane region" description="Helical" evidence="11">
    <location>
        <begin position="213"/>
        <end position="230"/>
    </location>
</feature>
<dbReference type="FunFam" id="1.20.1250.20:FF:000108">
    <property type="entry name" value="Monosaccharide-sensing protein 2"/>
    <property type="match status" value="1"/>
</dbReference>
<dbReference type="GO" id="GO:0022857">
    <property type="term" value="F:transmembrane transporter activity"/>
    <property type="evidence" value="ECO:0007669"/>
    <property type="project" value="InterPro"/>
</dbReference>
<dbReference type="PANTHER" id="PTHR48020:SF35">
    <property type="entry name" value="SUGAR TRANSPORTER"/>
    <property type="match status" value="1"/>
</dbReference>
<feature type="domain" description="Major facilitator superfamily (MFS) profile" evidence="12">
    <location>
        <begin position="145"/>
        <end position="859"/>
    </location>
</feature>
<dbReference type="OrthoDB" id="6339427at2759"/>
<feature type="transmembrane region" description="Helical" evidence="11">
    <location>
        <begin position="280"/>
        <end position="297"/>
    </location>
</feature>
<comment type="subcellular location">
    <subcellularLocation>
        <location evidence="1">Vacuole membrane</location>
        <topology evidence="1">Multi-pass membrane protein</topology>
    </subcellularLocation>
</comment>
<dbReference type="PROSITE" id="PS00217">
    <property type="entry name" value="SUGAR_TRANSPORT_2"/>
    <property type="match status" value="1"/>
</dbReference>
<evidence type="ECO:0000256" key="5">
    <source>
        <dbReference type="ARBA" id="ARBA00022692"/>
    </source>
</evidence>
<evidence type="ECO:0000256" key="11">
    <source>
        <dbReference type="SAM" id="Phobius"/>
    </source>
</evidence>
<organism evidence="13 14">
    <name type="scientific">Zizania palustris</name>
    <name type="common">Northern wild rice</name>
    <dbReference type="NCBI Taxonomy" id="103762"/>
    <lineage>
        <taxon>Eukaryota</taxon>
        <taxon>Viridiplantae</taxon>
        <taxon>Streptophyta</taxon>
        <taxon>Embryophyta</taxon>
        <taxon>Tracheophyta</taxon>
        <taxon>Spermatophyta</taxon>
        <taxon>Magnoliopsida</taxon>
        <taxon>Liliopsida</taxon>
        <taxon>Poales</taxon>
        <taxon>Poaceae</taxon>
        <taxon>BOP clade</taxon>
        <taxon>Oryzoideae</taxon>
        <taxon>Oryzeae</taxon>
        <taxon>Zizaniinae</taxon>
        <taxon>Zizania</taxon>
    </lineage>
</organism>
<reference evidence="13" key="2">
    <citation type="submission" date="2021-02" db="EMBL/GenBank/DDBJ databases">
        <authorList>
            <person name="Kimball J.A."/>
            <person name="Haas M.W."/>
            <person name="Macchietto M."/>
            <person name="Kono T."/>
            <person name="Duquette J."/>
            <person name="Shao M."/>
        </authorList>
    </citation>
    <scope>NUCLEOTIDE SEQUENCE</scope>
    <source>
        <tissue evidence="13">Fresh leaf tissue</tissue>
    </source>
</reference>
<dbReference type="AlphaFoldDB" id="A0A8J5VVU4"/>
<evidence type="ECO:0000256" key="2">
    <source>
        <dbReference type="ARBA" id="ARBA00010992"/>
    </source>
</evidence>
<feature type="transmembrane region" description="Helical" evidence="11">
    <location>
        <begin position="771"/>
        <end position="792"/>
    </location>
</feature>
<evidence type="ECO:0000256" key="1">
    <source>
        <dbReference type="ARBA" id="ARBA00004128"/>
    </source>
</evidence>
<dbReference type="PROSITE" id="PS50850">
    <property type="entry name" value="MFS"/>
    <property type="match status" value="1"/>
</dbReference>
<accession>A0A8J5VVU4</accession>
<evidence type="ECO:0000259" key="12">
    <source>
        <dbReference type="PROSITE" id="PS50850"/>
    </source>
</evidence>
<comment type="catalytic activity">
    <reaction evidence="9">
        <text>sucrose(out) + H(+)(in) = sucrose(in) + H(+)(out)</text>
        <dbReference type="Rhea" id="RHEA:73211"/>
        <dbReference type="ChEBI" id="CHEBI:15378"/>
        <dbReference type="ChEBI" id="CHEBI:17992"/>
    </reaction>
    <physiologicalReaction direction="left-to-right" evidence="9">
        <dbReference type="Rhea" id="RHEA:73212"/>
    </physiologicalReaction>
</comment>
<dbReference type="EMBL" id="JAAALK010000287">
    <property type="protein sequence ID" value="KAG8058534.1"/>
    <property type="molecule type" value="Genomic_DNA"/>
</dbReference>
<evidence type="ECO:0000256" key="8">
    <source>
        <dbReference type="ARBA" id="ARBA00050663"/>
    </source>
</evidence>
<sequence>MAEFEGIFISSRAHAATSESWPSSSGWWHWHLENRGQFLGGGSWRDAGRAATGSVRVRWLVATPREERSEEIRSPALRRACPLSSSAGWFERRDLGVSSSSSRGISLGAVGISWPRGAGGGKGLQLAQGGRELVAAAKMSGAALVAIAASIGNLLQGWDNATIAGAVLYIKKEFELESEPTVEGLIVAMSLIGATIITTFSGPVSDWIGRRPMLILSSIMYFVSSLIMLWSPNVYVLLLARLIDGFGIGLAVTLVPLYISETAPPEIRGLLNTLPQFSGSGGMFLSYCMVFGMSLLPSPDWRIMLGVLAIPSLFFFGLTIFYLPESPRWLVSKGRMAEAKKVLQKLRGRVDVSGEMALLVEGLEVGGDTSIEEYIIGPATEPADDHVADGDKDQITLYGPGEGQSWIARPSKGPSILGSMLSLTSRHGSMVNQSVPLMDPIVTLFGSVHENMPHAGGSTLFPNFGSMFSVTDQHPKIEQWDEENLHRDDEEYASDGAGDDYEDNAHSPLLSRQTTSAEGKDIAHHGHRGSALSMRRNRSLLEDGGEAVSSTGIGGGWQLAWKWSERESEDGKKEGGFKRIYLHQEGVPGSRKGSVVSLPGGGDVPEGGDFIHAAALVSQPALYSKDLMEQCMAGPAMVHPSDAAAKGPSWKDLLEPGVRRALLVGVGIQILQQFAGINGVLYYTPQILEQAGVAVLLSNLGLSSASASILISSLTTLLMLPSIGLAMRLMDISGRRFLLLGTIPVLIASLIVLVVSNVIDLGTVPHAALSTISVIVYFCCFVMGFGPIPNILCSEIFPTRVRGICIAICALAFWFGDIIVTYSLPVMLNAIGLAGVFSIYAVVCSIAFVFVFLKVPETKGMPLEVITEFFAVGAKQTHASKA</sequence>
<keyword evidence="7 11" id="KW-0472">Membrane</keyword>
<evidence type="ECO:0000256" key="4">
    <source>
        <dbReference type="ARBA" id="ARBA00022553"/>
    </source>
</evidence>
<protein>
    <recommendedName>
        <fullName evidence="12">Major facilitator superfamily (MFS) profile domain-containing protein</fullName>
    </recommendedName>
</protein>
<evidence type="ECO:0000256" key="3">
    <source>
        <dbReference type="ARBA" id="ARBA00022448"/>
    </source>
</evidence>
<keyword evidence="4" id="KW-0597">Phosphoprotein</keyword>
<dbReference type="Proteomes" id="UP000729402">
    <property type="component" value="Unassembled WGS sequence"/>
</dbReference>
<evidence type="ECO:0000256" key="7">
    <source>
        <dbReference type="ARBA" id="ARBA00023136"/>
    </source>
</evidence>
<dbReference type="InterPro" id="IPR005828">
    <property type="entry name" value="MFS_sugar_transport-like"/>
</dbReference>
<evidence type="ECO:0000256" key="10">
    <source>
        <dbReference type="SAM" id="MobiDB-lite"/>
    </source>
</evidence>
<dbReference type="Pfam" id="PF00083">
    <property type="entry name" value="Sugar_tr"/>
    <property type="match status" value="2"/>
</dbReference>
<feature type="transmembrane region" description="Helical" evidence="11">
    <location>
        <begin position="303"/>
        <end position="323"/>
    </location>
</feature>
<feature type="transmembrane region" description="Helical" evidence="11">
    <location>
        <begin position="704"/>
        <end position="725"/>
    </location>
</feature>
<feature type="transmembrane region" description="Helical" evidence="11">
    <location>
        <begin position="737"/>
        <end position="759"/>
    </location>
</feature>
<comment type="caution">
    <text evidence="13">The sequence shown here is derived from an EMBL/GenBank/DDBJ whole genome shotgun (WGS) entry which is preliminary data.</text>
</comment>
<keyword evidence="5 11" id="KW-0812">Transmembrane</keyword>
<dbReference type="InterPro" id="IPR005829">
    <property type="entry name" value="Sugar_transporter_CS"/>
</dbReference>
<name>A0A8J5VVU4_ZIZPA</name>
<evidence type="ECO:0000313" key="13">
    <source>
        <dbReference type="EMBL" id="KAG8058534.1"/>
    </source>
</evidence>
<feature type="transmembrane region" description="Helical" evidence="11">
    <location>
        <begin position="184"/>
        <end position="201"/>
    </location>
</feature>
<dbReference type="GO" id="GO:0009705">
    <property type="term" value="C:plant-type vacuole membrane"/>
    <property type="evidence" value="ECO:0007669"/>
    <property type="project" value="UniProtKB-ARBA"/>
</dbReference>
<gene>
    <name evidence="13" type="ORF">GUJ93_ZPchr0002g23686</name>
</gene>
<comment type="similarity">
    <text evidence="2">Belongs to the major facilitator superfamily. Sugar transporter (TC 2.A.1.1) family.</text>
</comment>
<keyword evidence="14" id="KW-1185">Reference proteome</keyword>
<dbReference type="PANTHER" id="PTHR48020">
    <property type="entry name" value="PROTON MYO-INOSITOL COTRANSPORTER"/>
    <property type="match status" value="1"/>
</dbReference>
<comment type="catalytic activity">
    <reaction evidence="8">
        <text>D-glucose(out) + H(+)(in) = D-glucose(in) + H(+)(out)</text>
        <dbReference type="Rhea" id="RHEA:73203"/>
        <dbReference type="ChEBI" id="CHEBI:4167"/>
        <dbReference type="ChEBI" id="CHEBI:15378"/>
    </reaction>
    <physiologicalReaction direction="left-to-right" evidence="8">
        <dbReference type="Rhea" id="RHEA:73204"/>
    </physiologicalReaction>
</comment>